<feature type="domain" description="OmpA-like" evidence="10">
    <location>
        <begin position="153"/>
        <end position="271"/>
    </location>
</feature>
<dbReference type="PANTHER" id="PTHR30329">
    <property type="entry name" value="STATOR ELEMENT OF FLAGELLAR MOTOR COMPLEX"/>
    <property type="match status" value="1"/>
</dbReference>
<dbReference type="PANTHER" id="PTHR30329:SF21">
    <property type="entry name" value="LIPOPROTEIN YIAD-RELATED"/>
    <property type="match status" value="1"/>
</dbReference>
<dbReference type="InterPro" id="IPR050330">
    <property type="entry name" value="Bact_OuterMem_StrucFunc"/>
</dbReference>
<evidence type="ECO:0000256" key="5">
    <source>
        <dbReference type="ARBA" id="ARBA00022989"/>
    </source>
</evidence>
<comment type="caution">
    <text evidence="11">The sequence shown here is derived from an EMBL/GenBank/DDBJ whole genome shotgun (WGS) entry which is preliminary data.</text>
</comment>
<protein>
    <submittedName>
        <fullName evidence="11">Flagellar motor protein MotB</fullName>
    </submittedName>
</protein>
<keyword evidence="12" id="KW-1185">Reference proteome</keyword>
<dbReference type="Proteomes" id="UP000189177">
    <property type="component" value="Unassembled WGS sequence"/>
</dbReference>
<evidence type="ECO:0000256" key="3">
    <source>
        <dbReference type="ARBA" id="ARBA00022475"/>
    </source>
</evidence>
<evidence type="ECO:0000256" key="2">
    <source>
        <dbReference type="ARBA" id="ARBA00008914"/>
    </source>
</evidence>
<evidence type="ECO:0000313" key="11">
    <source>
        <dbReference type="EMBL" id="OOC10230.1"/>
    </source>
</evidence>
<dbReference type="Pfam" id="PF13677">
    <property type="entry name" value="MotB_plug"/>
    <property type="match status" value="1"/>
</dbReference>
<feature type="transmembrane region" description="Helical" evidence="9">
    <location>
        <begin position="28"/>
        <end position="50"/>
    </location>
</feature>
<feature type="region of interest" description="Disordered" evidence="8">
    <location>
        <begin position="76"/>
        <end position="110"/>
    </location>
</feature>
<dbReference type="Pfam" id="PF00691">
    <property type="entry name" value="OmpA"/>
    <property type="match status" value="1"/>
</dbReference>
<keyword evidence="11" id="KW-0966">Cell projection</keyword>
<dbReference type="NCBIfam" id="NF006548">
    <property type="entry name" value="PRK09041.1"/>
    <property type="match status" value="1"/>
</dbReference>
<evidence type="ECO:0000256" key="6">
    <source>
        <dbReference type="ARBA" id="ARBA00023136"/>
    </source>
</evidence>
<evidence type="ECO:0000256" key="4">
    <source>
        <dbReference type="ARBA" id="ARBA00022692"/>
    </source>
</evidence>
<keyword evidence="6 7" id="KW-0472">Membrane</keyword>
<organism evidence="11 12">
    <name type="scientific">Thioalkalivibrio halophilus</name>
    <dbReference type="NCBI Taxonomy" id="252474"/>
    <lineage>
        <taxon>Bacteria</taxon>
        <taxon>Pseudomonadati</taxon>
        <taxon>Pseudomonadota</taxon>
        <taxon>Gammaproteobacteria</taxon>
        <taxon>Chromatiales</taxon>
        <taxon>Ectothiorhodospiraceae</taxon>
        <taxon>Thioalkalivibrio</taxon>
    </lineage>
</organism>
<feature type="region of interest" description="Disordered" evidence="8">
    <location>
        <begin position="276"/>
        <end position="296"/>
    </location>
</feature>
<sequence length="296" mass="32513">MGVEDKTQPIIVKKKVVQGGHHGGSWKVAFADFALAMMAFFLLLWLLAALEADERAALSEYFQNPSAFEGEAMAPSQAIGDGTGADPSIIDFEGLPDRHDVPPEPSEADETLLEEDRERLESLQEALEEAIDRSQALEPFKDQLLMDITPEGLRIQIIDAENRPMFATASARPLEHASGILRELAGLINEVPNRISITGHTDARPLQREDYTNWELSTDRANAARRELIAGGTEPEQIARVVGLSDTVPFDRDNPEAAVNRRITLIVLNQEAEEAMREGIETEATPPADALDAPED</sequence>
<dbReference type="InterPro" id="IPR006665">
    <property type="entry name" value="OmpA-like"/>
</dbReference>
<dbReference type="CDD" id="cd07185">
    <property type="entry name" value="OmpA_C-like"/>
    <property type="match status" value="1"/>
</dbReference>
<keyword evidence="4 9" id="KW-0812">Transmembrane</keyword>
<dbReference type="PROSITE" id="PS51123">
    <property type="entry name" value="OMPA_2"/>
    <property type="match status" value="1"/>
</dbReference>
<keyword evidence="3" id="KW-1003">Cell membrane</keyword>
<dbReference type="Gene3D" id="3.30.1330.60">
    <property type="entry name" value="OmpA-like domain"/>
    <property type="match status" value="1"/>
</dbReference>
<keyword evidence="11" id="KW-0282">Flagellum</keyword>
<evidence type="ECO:0000256" key="1">
    <source>
        <dbReference type="ARBA" id="ARBA00004162"/>
    </source>
</evidence>
<comment type="similarity">
    <text evidence="2">Belongs to the MotB family.</text>
</comment>
<dbReference type="EMBL" id="MUZR01000021">
    <property type="protein sequence ID" value="OOC10230.1"/>
    <property type="molecule type" value="Genomic_DNA"/>
</dbReference>
<dbReference type="AlphaFoldDB" id="A0A1V2ZYP9"/>
<dbReference type="InterPro" id="IPR036737">
    <property type="entry name" value="OmpA-like_sf"/>
</dbReference>
<proteinExistence type="inferred from homology"/>
<evidence type="ECO:0000313" key="12">
    <source>
        <dbReference type="Proteomes" id="UP000189177"/>
    </source>
</evidence>
<evidence type="ECO:0000256" key="9">
    <source>
        <dbReference type="SAM" id="Phobius"/>
    </source>
</evidence>
<dbReference type="STRING" id="252474.B1A74_06945"/>
<evidence type="ECO:0000256" key="8">
    <source>
        <dbReference type="SAM" id="MobiDB-lite"/>
    </source>
</evidence>
<comment type="subcellular location">
    <subcellularLocation>
        <location evidence="1">Cell membrane</location>
        <topology evidence="1">Single-pass membrane protein</topology>
    </subcellularLocation>
</comment>
<gene>
    <name evidence="11" type="ORF">B1A74_06945</name>
</gene>
<dbReference type="RefSeq" id="WP_077244184.1">
    <property type="nucleotide sequence ID" value="NZ_MUZR01000021.1"/>
</dbReference>
<evidence type="ECO:0000256" key="7">
    <source>
        <dbReference type="PROSITE-ProRule" id="PRU00473"/>
    </source>
</evidence>
<keyword evidence="11" id="KW-0969">Cilium</keyword>
<evidence type="ECO:0000259" key="10">
    <source>
        <dbReference type="PROSITE" id="PS51123"/>
    </source>
</evidence>
<reference evidence="11 12" key="1">
    <citation type="submission" date="2017-02" db="EMBL/GenBank/DDBJ databases">
        <title>Genomic diversity within the haloalkaliphilic genus Thioalkalivibrio.</title>
        <authorList>
            <person name="Ahn A.-C."/>
            <person name="Meier-Kolthoff J."/>
            <person name="Overmars L."/>
            <person name="Richter M."/>
            <person name="Woyke T."/>
            <person name="Sorokin D.Y."/>
            <person name="Muyzer G."/>
        </authorList>
    </citation>
    <scope>NUCLEOTIDE SEQUENCE [LARGE SCALE GENOMIC DNA]</scope>
    <source>
        <strain evidence="11 12">HL17</strain>
    </source>
</reference>
<name>A0A1V2ZYP9_9GAMM</name>
<keyword evidence="5 9" id="KW-1133">Transmembrane helix</keyword>
<dbReference type="InterPro" id="IPR025713">
    <property type="entry name" value="MotB-like_N_dom"/>
</dbReference>
<accession>A0A1V2ZYP9</accession>
<dbReference type="GO" id="GO:0005886">
    <property type="term" value="C:plasma membrane"/>
    <property type="evidence" value="ECO:0007669"/>
    <property type="project" value="UniProtKB-SubCell"/>
</dbReference>
<dbReference type="SUPFAM" id="SSF103088">
    <property type="entry name" value="OmpA-like"/>
    <property type="match status" value="1"/>
</dbReference>
<dbReference type="OrthoDB" id="9809186at2"/>